<dbReference type="VEuPathDB" id="CryptoDB:Cvel_2041"/>
<gene>
    <name evidence="2" type="ORF">Cvel_2041</name>
</gene>
<feature type="region of interest" description="Disordered" evidence="1">
    <location>
        <begin position="213"/>
        <end position="279"/>
    </location>
</feature>
<feature type="compositionally biased region" description="Polar residues" evidence="1">
    <location>
        <begin position="261"/>
        <end position="271"/>
    </location>
</feature>
<feature type="region of interest" description="Disordered" evidence="1">
    <location>
        <begin position="41"/>
        <end position="123"/>
    </location>
</feature>
<protein>
    <submittedName>
        <fullName evidence="2">Uncharacterized protein</fullName>
    </submittedName>
</protein>
<name>A0A0G4I9D5_9ALVE</name>
<organism evidence="2">
    <name type="scientific">Chromera velia CCMP2878</name>
    <dbReference type="NCBI Taxonomy" id="1169474"/>
    <lineage>
        <taxon>Eukaryota</taxon>
        <taxon>Sar</taxon>
        <taxon>Alveolata</taxon>
        <taxon>Colpodellida</taxon>
        <taxon>Chromeraceae</taxon>
        <taxon>Chromera</taxon>
    </lineage>
</organism>
<feature type="compositionally biased region" description="Polar residues" evidence="1">
    <location>
        <begin position="42"/>
        <end position="57"/>
    </location>
</feature>
<accession>A0A0G4I9D5</accession>
<feature type="compositionally biased region" description="Basic and acidic residues" evidence="1">
    <location>
        <begin position="213"/>
        <end position="225"/>
    </location>
</feature>
<evidence type="ECO:0000313" key="2">
    <source>
        <dbReference type="EMBL" id="CEM53737.1"/>
    </source>
</evidence>
<evidence type="ECO:0000256" key="1">
    <source>
        <dbReference type="SAM" id="MobiDB-lite"/>
    </source>
</evidence>
<sequence>MSPRRFVFGSPTAVTEDLCAFRRSHGASSLRLSKRLQQLAATKTNGVPSTKDGQNGKSAAHGAVETCTENLSGGRSSPRSRGTRERGGKSNKGEHSVFTGSRRKGESRGGGTGRERDRERQAPIGTKHLLSETHTAFMSSGYKSSLEKLPVITWNSKWRPKPFEFDASKIQSTSKRTHKGPLGSSPRRGSWLDIELPDYTFRPQDAVLRTFEHRADTTARRESAVIEKMGLAGRAPSPSQTNRGGGGESKSPGGGSRSRRNLASSGDNTSSKSERGLFRRGFVGGETFDSLWKGTPPARQAEILGWRAADMAKRAEERQLHEETLHLQRRHFENSPERLRAKGEIKKKLAS</sequence>
<feature type="compositionally biased region" description="Basic and acidic residues" evidence="1">
    <location>
        <begin position="103"/>
        <end position="121"/>
    </location>
</feature>
<dbReference type="AlphaFoldDB" id="A0A0G4I9D5"/>
<dbReference type="EMBL" id="CDMZ01005721">
    <property type="protein sequence ID" value="CEM53737.1"/>
    <property type="molecule type" value="Genomic_DNA"/>
</dbReference>
<feature type="region of interest" description="Disordered" evidence="1">
    <location>
        <begin position="169"/>
        <end position="189"/>
    </location>
</feature>
<reference evidence="2" key="1">
    <citation type="submission" date="2014-11" db="EMBL/GenBank/DDBJ databases">
        <authorList>
            <person name="Otto D Thomas"/>
            <person name="Naeem Raeece"/>
        </authorList>
    </citation>
    <scope>NUCLEOTIDE SEQUENCE</scope>
</reference>
<feature type="region of interest" description="Disordered" evidence="1">
    <location>
        <begin position="325"/>
        <end position="351"/>
    </location>
</feature>
<proteinExistence type="predicted"/>
<feature type="compositionally biased region" description="Gly residues" evidence="1">
    <location>
        <begin position="243"/>
        <end position="256"/>
    </location>
</feature>
<feature type="compositionally biased region" description="Basic and acidic residues" evidence="1">
    <location>
        <begin position="82"/>
        <end position="95"/>
    </location>
</feature>